<evidence type="ECO:0000313" key="1">
    <source>
        <dbReference type="EMBL" id="KAK7028437.1"/>
    </source>
</evidence>
<organism evidence="1 2">
    <name type="scientific">Favolaschia claudopus</name>
    <dbReference type="NCBI Taxonomy" id="2862362"/>
    <lineage>
        <taxon>Eukaryota</taxon>
        <taxon>Fungi</taxon>
        <taxon>Dikarya</taxon>
        <taxon>Basidiomycota</taxon>
        <taxon>Agaricomycotina</taxon>
        <taxon>Agaricomycetes</taxon>
        <taxon>Agaricomycetidae</taxon>
        <taxon>Agaricales</taxon>
        <taxon>Marasmiineae</taxon>
        <taxon>Mycenaceae</taxon>
        <taxon>Favolaschia</taxon>
    </lineage>
</organism>
<sequence>MADSYSEKLLLLRRRFKMLHEYRDRHCGGSIREWERVTRQIRDIRERMRRMIELGDAELLQRRV</sequence>
<accession>A0AAW0BPD4</accession>
<keyword evidence="2" id="KW-1185">Reference proteome</keyword>
<gene>
    <name evidence="1" type="ORF">R3P38DRAFT_3190023</name>
</gene>
<dbReference type="EMBL" id="JAWWNJ010000028">
    <property type="protein sequence ID" value="KAK7028437.1"/>
    <property type="molecule type" value="Genomic_DNA"/>
</dbReference>
<dbReference type="AlphaFoldDB" id="A0AAW0BPD4"/>
<proteinExistence type="predicted"/>
<name>A0AAW0BPD4_9AGAR</name>
<dbReference type="Proteomes" id="UP001362999">
    <property type="component" value="Unassembled WGS sequence"/>
</dbReference>
<evidence type="ECO:0000313" key="2">
    <source>
        <dbReference type="Proteomes" id="UP001362999"/>
    </source>
</evidence>
<reference evidence="1 2" key="1">
    <citation type="journal article" date="2024" name="J Genomics">
        <title>Draft genome sequencing and assembly of Favolaschia claudopus CIRM-BRFM 2984 isolated from oak limbs.</title>
        <authorList>
            <person name="Navarro D."/>
            <person name="Drula E."/>
            <person name="Chaduli D."/>
            <person name="Cazenave R."/>
            <person name="Ahrendt S."/>
            <person name="Wang J."/>
            <person name="Lipzen A."/>
            <person name="Daum C."/>
            <person name="Barry K."/>
            <person name="Grigoriev I.V."/>
            <person name="Favel A."/>
            <person name="Rosso M.N."/>
            <person name="Martin F."/>
        </authorList>
    </citation>
    <scope>NUCLEOTIDE SEQUENCE [LARGE SCALE GENOMIC DNA]</scope>
    <source>
        <strain evidence="1 2">CIRM-BRFM 2984</strain>
    </source>
</reference>
<comment type="caution">
    <text evidence="1">The sequence shown here is derived from an EMBL/GenBank/DDBJ whole genome shotgun (WGS) entry which is preliminary data.</text>
</comment>
<protein>
    <submittedName>
        <fullName evidence="1">Uncharacterized protein</fullName>
    </submittedName>
</protein>